<proteinExistence type="predicted"/>
<dbReference type="EMBL" id="UGPZ01000003">
    <property type="protein sequence ID" value="STY93863.1"/>
    <property type="molecule type" value="Genomic_DNA"/>
</dbReference>
<keyword evidence="1" id="KW-0812">Transmembrane</keyword>
<evidence type="ECO:0000313" key="2">
    <source>
        <dbReference type="EMBL" id="STY93863.1"/>
    </source>
</evidence>
<organism evidence="2 3">
    <name type="scientific">Moraxella bovis</name>
    <dbReference type="NCBI Taxonomy" id="476"/>
    <lineage>
        <taxon>Bacteria</taxon>
        <taxon>Pseudomonadati</taxon>
        <taxon>Pseudomonadota</taxon>
        <taxon>Gammaproteobacteria</taxon>
        <taxon>Moraxellales</taxon>
        <taxon>Moraxellaceae</taxon>
        <taxon>Moraxella</taxon>
    </lineage>
</organism>
<sequence length="123" mass="14322">MNKLSMTIFAKIALFAIAFYAIFLYTNRQATWASNGNLCLHNRKLPTFVQVVFLVFVTAYFLDCYLFPMLSSDYKQKAKDISTTINWYVHLLATHQHTRYLSHSVADVGGYGRYSFFDMVDYE</sequence>
<name>A0A378PZ33_MORBO</name>
<reference evidence="2 3" key="1">
    <citation type="submission" date="2018-06" db="EMBL/GenBank/DDBJ databases">
        <authorList>
            <consortium name="Pathogen Informatics"/>
            <person name="Doyle S."/>
        </authorList>
    </citation>
    <scope>NUCLEOTIDE SEQUENCE [LARGE SCALE GENOMIC DNA]</scope>
    <source>
        <strain evidence="2 3">NCTC9426</strain>
    </source>
</reference>
<evidence type="ECO:0000256" key="1">
    <source>
        <dbReference type="SAM" id="Phobius"/>
    </source>
</evidence>
<dbReference type="RefSeq" id="WP_245952336.1">
    <property type="nucleotide sequence ID" value="NZ_UGPZ01000003.1"/>
</dbReference>
<keyword evidence="1" id="KW-1133">Transmembrane helix</keyword>
<dbReference type="AlphaFoldDB" id="A0A378PZ33"/>
<feature type="transmembrane region" description="Helical" evidence="1">
    <location>
        <begin position="7"/>
        <end position="25"/>
    </location>
</feature>
<keyword evidence="1" id="KW-0472">Membrane</keyword>
<feature type="transmembrane region" description="Helical" evidence="1">
    <location>
        <begin position="45"/>
        <end position="67"/>
    </location>
</feature>
<gene>
    <name evidence="2" type="ORF">NCTC9426_02597</name>
</gene>
<dbReference type="Proteomes" id="UP000254133">
    <property type="component" value="Unassembled WGS sequence"/>
</dbReference>
<evidence type="ECO:0000313" key="3">
    <source>
        <dbReference type="Proteomes" id="UP000254133"/>
    </source>
</evidence>
<accession>A0A378PZ33</accession>
<protein>
    <submittedName>
        <fullName evidence="2">Uncharacterized protein</fullName>
    </submittedName>
</protein>